<dbReference type="EMBL" id="JAPKNK010000014">
    <property type="protein sequence ID" value="MCX5572082.1"/>
    <property type="molecule type" value="Genomic_DNA"/>
</dbReference>
<dbReference type="RefSeq" id="WP_266341044.1">
    <property type="nucleotide sequence ID" value="NZ_JAPKNK010000014.1"/>
</dbReference>
<proteinExistence type="predicted"/>
<organism evidence="2 3">
    <name type="scientific">Kaistia nematophila</name>
    <dbReference type="NCBI Taxonomy" id="2994654"/>
    <lineage>
        <taxon>Bacteria</taxon>
        <taxon>Pseudomonadati</taxon>
        <taxon>Pseudomonadota</taxon>
        <taxon>Alphaproteobacteria</taxon>
        <taxon>Hyphomicrobiales</taxon>
        <taxon>Kaistiaceae</taxon>
        <taxon>Kaistia</taxon>
    </lineage>
</organism>
<sequence>MPCGGWDVRFIRVAALAAVILLPAAAAQAHFQEILPSTDNFGPEDKEIALDLVFTHPMDRGPTMDMAKPTRFGVVTETGETDLLGTLVESPRDGKSAWRASYKPAKPGAYTFFVEPKPYWEPAEGKSIIHYAKVVVDAFGWGSDWDRPVGFPVEIEPLVRPNGLWTGNLFSGVVRRNGEPVPFAEIEVEWVNDGSVTAPADAFVTQVVKADGQGVFHYAMPRAGWWGFAALVDADYQLPDPDGKPMPVELGGLIWVQARDMK</sequence>
<dbReference type="InterPro" id="IPR019613">
    <property type="entry name" value="DUF4198"/>
</dbReference>
<evidence type="ECO:0000313" key="2">
    <source>
        <dbReference type="EMBL" id="MCX5572082.1"/>
    </source>
</evidence>
<feature type="chain" id="PRO_5040858634" evidence="1">
    <location>
        <begin position="30"/>
        <end position="262"/>
    </location>
</feature>
<dbReference type="Pfam" id="PF10670">
    <property type="entry name" value="DUF4198"/>
    <property type="match status" value="1"/>
</dbReference>
<feature type="signal peptide" evidence="1">
    <location>
        <begin position="1"/>
        <end position="29"/>
    </location>
</feature>
<name>A0A9X3E683_9HYPH</name>
<gene>
    <name evidence="2" type="ORF">OSH07_22965</name>
</gene>
<keyword evidence="1" id="KW-0732">Signal</keyword>
<comment type="caution">
    <text evidence="2">The sequence shown here is derived from an EMBL/GenBank/DDBJ whole genome shotgun (WGS) entry which is preliminary data.</text>
</comment>
<evidence type="ECO:0000313" key="3">
    <source>
        <dbReference type="Proteomes" id="UP001144805"/>
    </source>
</evidence>
<keyword evidence="3" id="KW-1185">Reference proteome</keyword>
<dbReference type="AlphaFoldDB" id="A0A9X3E683"/>
<evidence type="ECO:0000256" key="1">
    <source>
        <dbReference type="SAM" id="SignalP"/>
    </source>
</evidence>
<reference evidence="2" key="1">
    <citation type="submission" date="2022-11" db="EMBL/GenBank/DDBJ databases">
        <title>Biodiversity and phylogenetic relationships of bacteria.</title>
        <authorList>
            <person name="Machado R.A.R."/>
            <person name="Bhat A."/>
            <person name="Loulou A."/>
            <person name="Kallel S."/>
        </authorList>
    </citation>
    <scope>NUCLEOTIDE SEQUENCE</scope>
    <source>
        <strain evidence="2">K-TC2</strain>
    </source>
</reference>
<dbReference type="Proteomes" id="UP001144805">
    <property type="component" value="Unassembled WGS sequence"/>
</dbReference>
<accession>A0A9X3E683</accession>
<protein>
    <submittedName>
        <fullName evidence="2">DUF4198 domain-containing protein</fullName>
    </submittedName>
</protein>